<evidence type="ECO:0000313" key="1">
    <source>
        <dbReference type="EMBL" id="MDA0160852.1"/>
    </source>
</evidence>
<dbReference type="RefSeq" id="WP_270039950.1">
    <property type="nucleotide sequence ID" value="NZ_JAPDOD010000007.1"/>
</dbReference>
<name>A0A9X3MSK2_9ACTN</name>
<keyword evidence="2" id="KW-1185">Reference proteome</keyword>
<gene>
    <name evidence="1" type="ORF">OM076_11300</name>
</gene>
<dbReference type="AlphaFoldDB" id="A0A9X3MSK2"/>
<comment type="caution">
    <text evidence="1">The sequence shown here is derived from an EMBL/GenBank/DDBJ whole genome shotgun (WGS) entry which is preliminary data.</text>
</comment>
<dbReference type="Proteomes" id="UP001149140">
    <property type="component" value="Unassembled WGS sequence"/>
</dbReference>
<dbReference type="EMBL" id="JAPDOD010000007">
    <property type="protein sequence ID" value="MDA0160852.1"/>
    <property type="molecule type" value="Genomic_DNA"/>
</dbReference>
<organism evidence="1 2">
    <name type="scientific">Solirubrobacter ginsenosidimutans</name>
    <dbReference type="NCBI Taxonomy" id="490573"/>
    <lineage>
        <taxon>Bacteria</taxon>
        <taxon>Bacillati</taxon>
        <taxon>Actinomycetota</taxon>
        <taxon>Thermoleophilia</taxon>
        <taxon>Solirubrobacterales</taxon>
        <taxon>Solirubrobacteraceae</taxon>
        <taxon>Solirubrobacter</taxon>
    </lineage>
</organism>
<evidence type="ECO:0000313" key="2">
    <source>
        <dbReference type="Proteomes" id="UP001149140"/>
    </source>
</evidence>
<proteinExistence type="predicted"/>
<accession>A0A9X3MSK2</accession>
<sequence length="314" mass="33936">MEFADGVIVRLADPDTRSALFDAAAMESLVNATYDTEAMPVSPPFTPLFDEVRLGYVATRRATVTGEWADATGAERRELRVQVHGLADLSPLRVDALWRGAIVVRTSHALETVESVEVALPSLDVDREIAADLGALPGDPAALESERRERLLTRVRAGLDQPDAFTEQAFDRLLVGVGAASAGDLVEQLREQVQPASVQLRFSPPSGGPATPRALPFAGAVLIRDKGFSIAEALADSRMVREQVQDLGLERPVEPDVRRRQPVAVVWIVPRLAFADDGWPGGTPAMNDVQRRAARARAAAQWLAREGIALVTVD</sequence>
<reference evidence="1" key="1">
    <citation type="submission" date="2022-10" db="EMBL/GenBank/DDBJ databases">
        <title>The WGS of Solirubrobacter ginsenosidimutans DSM 21036.</title>
        <authorList>
            <person name="Jiang Z."/>
        </authorList>
    </citation>
    <scope>NUCLEOTIDE SEQUENCE</scope>
    <source>
        <strain evidence="1">DSM 21036</strain>
    </source>
</reference>
<protein>
    <submittedName>
        <fullName evidence="1">Uncharacterized protein</fullName>
    </submittedName>
</protein>